<keyword evidence="2" id="KW-1185">Reference proteome</keyword>
<dbReference type="InterPro" id="IPR008554">
    <property type="entry name" value="Glutaredoxin-like"/>
</dbReference>
<name>A0ABV8X6G0_9LACT</name>
<proteinExistence type="predicted"/>
<organism evidence="1 2">
    <name type="scientific">Chungangia koreensis</name>
    <dbReference type="NCBI Taxonomy" id="752657"/>
    <lineage>
        <taxon>Bacteria</taxon>
        <taxon>Bacillati</taxon>
        <taxon>Bacillota</taxon>
        <taxon>Bacilli</taxon>
        <taxon>Lactobacillales</taxon>
        <taxon>Chungangia</taxon>
    </lineage>
</organism>
<dbReference type="SUPFAM" id="SSF52833">
    <property type="entry name" value="Thioredoxin-like"/>
    <property type="match status" value="1"/>
</dbReference>
<protein>
    <submittedName>
        <fullName evidence="1">Glutaredoxin family protein</fullName>
    </submittedName>
</protein>
<accession>A0ABV8X6G0</accession>
<dbReference type="EMBL" id="JBHSEC010000020">
    <property type="protein sequence ID" value="MFC4411482.1"/>
    <property type="molecule type" value="Genomic_DNA"/>
</dbReference>
<sequence>MKIHFYTRPGCHLCDEARLMIGLVQEDFQLEVLEHNIELDDELHEKYMLMIPVIEKDGEVLLYGNIDYVNLVEALES</sequence>
<evidence type="ECO:0000313" key="2">
    <source>
        <dbReference type="Proteomes" id="UP001595817"/>
    </source>
</evidence>
<dbReference type="InterPro" id="IPR036249">
    <property type="entry name" value="Thioredoxin-like_sf"/>
</dbReference>
<dbReference type="Proteomes" id="UP001595817">
    <property type="component" value="Unassembled WGS sequence"/>
</dbReference>
<dbReference type="Gene3D" id="3.40.30.10">
    <property type="entry name" value="Glutaredoxin"/>
    <property type="match status" value="1"/>
</dbReference>
<gene>
    <name evidence="1" type="ORF">ACFOZY_13730</name>
</gene>
<comment type="caution">
    <text evidence="1">The sequence shown here is derived from an EMBL/GenBank/DDBJ whole genome shotgun (WGS) entry which is preliminary data.</text>
</comment>
<reference evidence="2" key="1">
    <citation type="journal article" date="2019" name="Int. J. Syst. Evol. Microbiol.">
        <title>The Global Catalogue of Microorganisms (GCM) 10K type strain sequencing project: providing services to taxonomists for standard genome sequencing and annotation.</title>
        <authorList>
            <consortium name="The Broad Institute Genomics Platform"/>
            <consortium name="The Broad Institute Genome Sequencing Center for Infectious Disease"/>
            <person name="Wu L."/>
            <person name="Ma J."/>
        </authorList>
    </citation>
    <scope>NUCLEOTIDE SEQUENCE [LARGE SCALE GENOMIC DNA]</scope>
    <source>
        <strain evidence="2">CCUG 59778</strain>
    </source>
</reference>
<dbReference type="Pfam" id="PF05768">
    <property type="entry name" value="Glrx-like"/>
    <property type="match status" value="1"/>
</dbReference>
<evidence type="ECO:0000313" key="1">
    <source>
        <dbReference type="EMBL" id="MFC4411482.1"/>
    </source>
</evidence>
<dbReference type="RefSeq" id="WP_378156479.1">
    <property type="nucleotide sequence ID" value="NZ_JBHSEC010000020.1"/>
</dbReference>